<accession>A0A1Y2E7C0</accession>
<reference evidence="1 2" key="1">
    <citation type="submission" date="2016-07" db="EMBL/GenBank/DDBJ databases">
        <title>Pervasive Adenine N6-methylation of Active Genes in Fungi.</title>
        <authorList>
            <consortium name="DOE Joint Genome Institute"/>
            <person name="Mondo S.J."/>
            <person name="Dannebaum R.O."/>
            <person name="Kuo R.C."/>
            <person name="Labutti K."/>
            <person name="Haridas S."/>
            <person name="Kuo A."/>
            <person name="Salamov A."/>
            <person name="Ahrendt S.R."/>
            <person name="Lipzen A."/>
            <person name="Sullivan W."/>
            <person name="Andreopoulos W.B."/>
            <person name="Clum A."/>
            <person name="Lindquist E."/>
            <person name="Daum C."/>
            <person name="Ramamoorthy G.K."/>
            <person name="Gryganskyi A."/>
            <person name="Culley D."/>
            <person name="Magnuson J.K."/>
            <person name="James T.Y."/>
            <person name="O'Malley M.A."/>
            <person name="Stajich J.E."/>
            <person name="Spatafora J.W."/>
            <person name="Visel A."/>
            <person name="Grigoriev I.V."/>
        </authorList>
    </citation>
    <scope>NUCLEOTIDE SEQUENCE [LARGE SCALE GENOMIC DNA]</scope>
    <source>
        <strain evidence="1 2">CBS 129021</strain>
    </source>
</reference>
<dbReference type="AlphaFoldDB" id="A0A1Y2E7C0"/>
<dbReference type="GeneID" id="63769976"/>
<protein>
    <submittedName>
        <fullName evidence="1">Uncharacterized protein</fullName>
    </submittedName>
</protein>
<name>A0A1Y2E7C0_9PEZI</name>
<comment type="caution">
    <text evidence="1">The sequence shown here is derived from an EMBL/GenBank/DDBJ whole genome shotgun (WGS) entry which is preliminary data.</text>
</comment>
<dbReference type="EMBL" id="MCFJ01000004">
    <property type="protein sequence ID" value="ORY67458.1"/>
    <property type="molecule type" value="Genomic_DNA"/>
</dbReference>
<proteinExistence type="predicted"/>
<keyword evidence="2" id="KW-1185">Reference proteome</keyword>
<sequence length="159" mass="18662">MIRLSLPDVWRLPKRNHDIWFAKFAQTGRALLCAARPGLRLPALIGQKVHNMQRMFVFDNSHKSIPPVGLWDHLEQTSQRRHRVRWSSLPWRRLAFRSETELASLFQSSEPTDQIHLNSMDVMYRTYTAVEATGSRVQTHVRQGFPMRWNEVSSDIGRR</sequence>
<dbReference type="Proteomes" id="UP000193689">
    <property type="component" value="Unassembled WGS sequence"/>
</dbReference>
<organism evidence="1 2">
    <name type="scientific">Pseudomassariella vexata</name>
    <dbReference type="NCBI Taxonomy" id="1141098"/>
    <lineage>
        <taxon>Eukaryota</taxon>
        <taxon>Fungi</taxon>
        <taxon>Dikarya</taxon>
        <taxon>Ascomycota</taxon>
        <taxon>Pezizomycotina</taxon>
        <taxon>Sordariomycetes</taxon>
        <taxon>Xylariomycetidae</taxon>
        <taxon>Amphisphaeriales</taxon>
        <taxon>Pseudomassariaceae</taxon>
        <taxon>Pseudomassariella</taxon>
    </lineage>
</organism>
<dbReference type="InParanoid" id="A0A1Y2E7C0"/>
<dbReference type="RefSeq" id="XP_040718082.1">
    <property type="nucleotide sequence ID" value="XM_040853764.1"/>
</dbReference>
<evidence type="ECO:0000313" key="1">
    <source>
        <dbReference type="EMBL" id="ORY67458.1"/>
    </source>
</evidence>
<gene>
    <name evidence="1" type="ORF">BCR38DRAFT_158757</name>
</gene>
<evidence type="ECO:0000313" key="2">
    <source>
        <dbReference type="Proteomes" id="UP000193689"/>
    </source>
</evidence>